<keyword evidence="1" id="KW-0378">Hydrolase</keyword>
<protein>
    <submittedName>
        <fullName evidence="1">HAD family hydrolase</fullName>
    </submittedName>
</protein>
<dbReference type="AlphaFoldDB" id="A0A9D2ADT9"/>
<dbReference type="CDD" id="cd01427">
    <property type="entry name" value="HAD_like"/>
    <property type="match status" value="1"/>
</dbReference>
<name>A0A9D2ADT9_9FIRM</name>
<evidence type="ECO:0000313" key="2">
    <source>
        <dbReference type="Proteomes" id="UP000824193"/>
    </source>
</evidence>
<reference evidence="1" key="1">
    <citation type="journal article" date="2021" name="PeerJ">
        <title>Extensive microbial diversity within the chicken gut microbiome revealed by metagenomics and culture.</title>
        <authorList>
            <person name="Gilroy R."/>
            <person name="Ravi A."/>
            <person name="Getino M."/>
            <person name="Pursley I."/>
            <person name="Horton D.L."/>
            <person name="Alikhan N.F."/>
            <person name="Baker D."/>
            <person name="Gharbi K."/>
            <person name="Hall N."/>
            <person name="Watson M."/>
            <person name="Adriaenssens E.M."/>
            <person name="Foster-Nyarko E."/>
            <person name="Jarju S."/>
            <person name="Secka A."/>
            <person name="Antonio M."/>
            <person name="Oren A."/>
            <person name="Chaudhuri R.R."/>
            <person name="La Ragione R."/>
            <person name="Hildebrand F."/>
            <person name="Pallen M.J."/>
        </authorList>
    </citation>
    <scope>NUCLEOTIDE SEQUENCE</scope>
    <source>
        <strain evidence="1">2239</strain>
    </source>
</reference>
<sequence length="290" mass="31754">MKRYKAVFFDWDGTAVVNRNAPVDEAVAAMAPLLEKGVRLLIVSGTTYKNLAGGTLHERFTVPQLQNLYLGLGRGSYNYGFNAEGRRVEVADPGVTPQTVLRIHDAAYRIHRILWEKYGYPTDIIFDRPNYCKIDIMNSNSRSENLFLSGNEVELARQSLAEHGLAGGITDLLALARGVGQELGLPLKVTCDAKYLEVGVLNKSDNVDALLSQVLFPQGVAAEECAFWGDEFLNLADGLDGSDSFMRTALSAPGDFFDVGTVPGVRPPWVKHVGGSIRTFLDFLKAQGEL</sequence>
<dbReference type="Gene3D" id="3.40.50.1000">
    <property type="entry name" value="HAD superfamily/HAD-like"/>
    <property type="match status" value="1"/>
</dbReference>
<organism evidence="1 2">
    <name type="scientific">Candidatus Allofournierella pullicola</name>
    <dbReference type="NCBI Taxonomy" id="2838596"/>
    <lineage>
        <taxon>Bacteria</taxon>
        <taxon>Bacillati</taxon>
        <taxon>Bacillota</taxon>
        <taxon>Clostridia</taxon>
        <taxon>Eubacteriales</taxon>
        <taxon>Oscillospiraceae</taxon>
        <taxon>Allofournierella</taxon>
    </lineage>
</organism>
<dbReference type="InterPro" id="IPR023214">
    <property type="entry name" value="HAD_sf"/>
</dbReference>
<dbReference type="GO" id="GO:0016787">
    <property type="term" value="F:hydrolase activity"/>
    <property type="evidence" value="ECO:0007669"/>
    <property type="project" value="UniProtKB-KW"/>
</dbReference>
<proteinExistence type="predicted"/>
<evidence type="ECO:0000313" key="1">
    <source>
        <dbReference type="EMBL" id="HIX05994.1"/>
    </source>
</evidence>
<accession>A0A9D2ADT9</accession>
<dbReference type="InterPro" id="IPR036412">
    <property type="entry name" value="HAD-like_sf"/>
</dbReference>
<reference evidence="1" key="2">
    <citation type="submission" date="2021-04" db="EMBL/GenBank/DDBJ databases">
        <authorList>
            <person name="Gilroy R."/>
        </authorList>
    </citation>
    <scope>NUCLEOTIDE SEQUENCE</scope>
    <source>
        <strain evidence="1">2239</strain>
    </source>
</reference>
<comment type="caution">
    <text evidence="1">The sequence shown here is derived from an EMBL/GenBank/DDBJ whole genome shotgun (WGS) entry which is preliminary data.</text>
</comment>
<gene>
    <name evidence="1" type="ORF">H9865_07840</name>
</gene>
<dbReference type="EMBL" id="DXFW01000022">
    <property type="protein sequence ID" value="HIX05994.1"/>
    <property type="molecule type" value="Genomic_DNA"/>
</dbReference>
<dbReference type="SUPFAM" id="SSF56784">
    <property type="entry name" value="HAD-like"/>
    <property type="match status" value="1"/>
</dbReference>
<dbReference type="Proteomes" id="UP000824193">
    <property type="component" value="Unassembled WGS sequence"/>
</dbReference>